<organism evidence="1 2">
    <name type="scientific">Salmonella enterica subsp. enterica serovar Java</name>
    <dbReference type="NCBI Taxonomy" id="224729"/>
    <lineage>
        <taxon>Bacteria</taxon>
        <taxon>Pseudomonadati</taxon>
        <taxon>Pseudomonadota</taxon>
        <taxon>Gammaproteobacteria</taxon>
        <taxon>Enterobacterales</taxon>
        <taxon>Enterobacteriaceae</taxon>
        <taxon>Salmonella</taxon>
    </lineage>
</organism>
<dbReference type="EMBL" id="SMQN01000001">
    <property type="protein sequence ID" value="TLB88492.1"/>
    <property type="molecule type" value="Genomic_DNA"/>
</dbReference>
<sequence>MGQELAKLEIYTAVKTIARLVPDLRLSENLPPENFIWNEGIILRRPAQLPVFTPHKLSLFRTKVK</sequence>
<reference evidence="1 2" key="1">
    <citation type="journal article" date="2019" name="Foodborne Pathog. Dis.">
        <title>Whole Genome Sequencing Analysis of Nontyphoidal Salmonella enterica of Chicken Meat and Human Origin Under Surveillance in Sri Lanka.</title>
        <authorList>
            <person name="Tay M.Y.F."/>
            <person name="Pathirage S."/>
            <person name="Chandrasekaran L."/>
            <person name="Wickramasuriya U."/>
            <person name="Sadeepanie N."/>
            <person name="Waidyarathna K.D.K."/>
            <person name="Liyanage L.D.C."/>
            <person name="Seow K.L.G."/>
            <person name="Hendriksen R.S."/>
            <person name="Takeuchi M.T."/>
            <person name="Schlundt J."/>
        </authorList>
    </citation>
    <scope>NUCLEOTIDE SEQUENCE [LARGE SCALE GENOMIC DNA]</scope>
    <source>
        <strain evidence="1 2">SL_55_S309</strain>
    </source>
</reference>
<evidence type="ECO:0000313" key="1">
    <source>
        <dbReference type="EMBL" id="TLB88492.1"/>
    </source>
</evidence>
<gene>
    <name evidence="1" type="ORF">E2E88_01395</name>
</gene>
<comment type="caution">
    <text evidence="1">The sequence shown here is derived from an EMBL/GenBank/DDBJ whole genome shotgun (WGS) entry which is preliminary data.</text>
</comment>
<accession>A0A4U8GZ08</accession>
<dbReference type="RefSeq" id="WP_137987052.1">
    <property type="nucleotide sequence ID" value="NZ_SMQJ01000001.1"/>
</dbReference>
<dbReference type="AlphaFoldDB" id="A0A4U8GZ08"/>
<protein>
    <submittedName>
        <fullName evidence="1">Uncharacterized protein</fullName>
    </submittedName>
</protein>
<name>A0A4U8GZ08_SALEB</name>
<dbReference type="Proteomes" id="UP000305891">
    <property type="component" value="Unassembled WGS sequence"/>
</dbReference>
<evidence type="ECO:0000313" key="2">
    <source>
        <dbReference type="Proteomes" id="UP000305891"/>
    </source>
</evidence>
<proteinExistence type="predicted"/>